<keyword evidence="4 11" id="KW-0812">Transmembrane</keyword>
<sequence length="245" mass="25818">MNRTDDPHLDVGAYVLHALPADEEAAFENHLAGCTSCRLEAEQLSGAAVRLGAAETSAPPADLRRRVLDRIGTVRQDRPGPVASRRRRERRLWPALAASLAAAAALGGVAWWQSSEADTAREQSALARAETGRLADVLTAPDATITTSKLEYGGNAAVVASRGQDRSAFIASQLPPLAGDRVYELWYADSGWYRPAGLLPATGGRQSRVLDGRLGGATAVCITVEPAGGSPRPTTDILAFISLPA</sequence>
<dbReference type="PANTHER" id="PTHR37461">
    <property type="entry name" value="ANTI-SIGMA-K FACTOR RSKA"/>
    <property type="match status" value="1"/>
</dbReference>
<dbReference type="EMBL" id="JACVQF010000218">
    <property type="protein sequence ID" value="MBD0422805.1"/>
    <property type="molecule type" value="Genomic_DNA"/>
</dbReference>
<organism evidence="14 15">
    <name type="scientific">Streptomyces griseicoloratus</name>
    <dbReference type="NCBI Taxonomy" id="2752516"/>
    <lineage>
        <taxon>Bacteria</taxon>
        <taxon>Bacillati</taxon>
        <taxon>Actinomycetota</taxon>
        <taxon>Actinomycetes</taxon>
        <taxon>Kitasatosporales</taxon>
        <taxon>Streptomycetaceae</taxon>
        <taxon>Streptomyces</taxon>
    </lineage>
</organism>
<evidence type="ECO:0000256" key="7">
    <source>
        <dbReference type="ARBA" id="ARBA00023136"/>
    </source>
</evidence>
<evidence type="ECO:0000256" key="11">
    <source>
        <dbReference type="SAM" id="Phobius"/>
    </source>
</evidence>
<reference evidence="14" key="2">
    <citation type="submission" date="2020-09" db="EMBL/GenBank/DDBJ databases">
        <authorList>
            <person name="Luo X."/>
        </authorList>
    </citation>
    <scope>NUCLEOTIDE SEQUENCE</scope>
    <source>
        <strain evidence="14">TRM S81-3</strain>
    </source>
</reference>
<evidence type="ECO:0000256" key="4">
    <source>
        <dbReference type="ARBA" id="ARBA00022692"/>
    </source>
</evidence>
<comment type="subcellular location">
    <subcellularLocation>
        <location evidence="2">Cell membrane</location>
    </subcellularLocation>
    <subcellularLocation>
        <location evidence="1">Membrane</location>
        <topology evidence="1">Single-pass membrane protein</topology>
    </subcellularLocation>
</comment>
<dbReference type="RefSeq" id="WP_188183775.1">
    <property type="nucleotide sequence ID" value="NZ_JACVQF010000218.1"/>
</dbReference>
<dbReference type="Pfam" id="PF10099">
    <property type="entry name" value="RskA_C"/>
    <property type="match status" value="1"/>
</dbReference>
<evidence type="ECO:0000256" key="1">
    <source>
        <dbReference type="ARBA" id="ARBA00004167"/>
    </source>
</evidence>
<keyword evidence="6" id="KW-0805">Transcription regulation</keyword>
<dbReference type="InterPro" id="IPR041916">
    <property type="entry name" value="Anti_sigma_zinc_sf"/>
</dbReference>
<feature type="domain" description="Anti-sigma K factor RskA C-terminal" evidence="12">
    <location>
        <begin position="99"/>
        <end position="235"/>
    </location>
</feature>
<keyword evidence="5 11" id="KW-1133">Transmembrane helix</keyword>
<accession>A0A926L566</accession>
<evidence type="ECO:0000256" key="6">
    <source>
        <dbReference type="ARBA" id="ARBA00023015"/>
    </source>
</evidence>
<keyword evidence="3" id="KW-1003">Cell membrane</keyword>
<dbReference type="InterPro" id="IPR027383">
    <property type="entry name" value="Znf_put"/>
</dbReference>
<feature type="domain" description="Putative zinc-finger" evidence="13">
    <location>
        <begin position="11"/>
        <end position="38"/>
    </location>
</feature>
<evidence type="ECO:0000259" key="12">
    <source>
        <dbReference type="Pfam" id="PF10099"/>
    </source>
</evidence>
<keyword evidence="7 11" id="KW-0472">Membrane</keyword>
<evidence type="ECO:0000259" key="13">
    <source>
        <dbReference type="Pfam" id="PF13490"/>
    </source>
</evidence>
<name>A0A926L566_9ACTN</name>
<comment type="caution">
    <text evidence="14">The sequence shown here is derived from an EMBL/GenBank/DDBJ whole genome shotgun (WGS) entry which is preliminary data.</text>
</comment>
<dbReference type="Gene3D" id="1.10.10.1320">
    <property type="entry name" value="Anti-sigma factor, zinc-finger domain"/>
    <property type="match status" value="1"/>
</dbReference>
<feature type="transmembrane region" description="Helical" evidence="11">
    <location>
        <begin position="92"/>
        <end position="112"/>
    </location>
</feature>
<evidence type="ECO:0000313" key="14">
    <source>
        <dbReference type="EMBL" id="MBD0422805.1"/>
    </source>
</evidence>
<dbReference type="Proteomes" id="UP000621210">
    <property type="component" value="Unassembled WGS sequence"/>
</dbReference>
<proteinExistence type="predicted"/>
<evidence type="ECO:0000256" key="8">
    <source>
        <dbReference type="ARBA" id="ARBA00023163"/>
    </source>
</evidence>
<evidence type="ECO:0000256" key="2">
    <source>
        <dbReference type="ARBA" id="ARBA00004236"/>
    </source>
</evidence>
<dbReference type="AlphaFoldDB" id="A0A926L566"/>
<dbReference type="GO" id="GO:0016989">
    <property type="term" value="F:sigma factor antagonist activity"/>
    <property type="evidence" value="ECO:0007669"/>
    <property type="project" value="TreeGrafter"/>
</dbReference>
<evidence type="ECO:0000256" key="3">
    <source>
        <dbReference type="ARBA" id="ARBA00022475"/>
    </source>
</evidence>
<evidence type="ECO:0000256" key="5">
    <source>
        <dbReference type="ARBA" id="ARBA00022989"/>
    </source>
</evidence>
<keyword evidence="15" id="KW-1185">Reference proteome</keyword>
<reference evidence="14" key="1">
    <citation type="submission" date="2020-09" db="EMBL/GenBank/DDBJ databases">
        <title>Streptomyces grisecoloratus sp. nov., isolated from cotton soil.</title>
        <authorList>
            <person name="Xing L."/>
        </authorList>
    </citation>
    <scope>NUCLEOTIDE SEQUENCE</scope>
    <source>
        <strain evidence="14">TRM S81-3</strain>
    </source>
</reference>
<dbReference type="PANTHER" id="PTHR37461:SF1">
    <property type="entry name" value="ANTI-SIGMA-K FACTOR RSKA"/>
    <property type="match status" value="1"/>
</dbReference>
<dbReference type="GO" id="GO:0005886">
    <property type="term" value="C:plasma membrane"/>
    <property type="evidence" value="ECO:0007669"/>
    <property type="project" value="UniProtKB-SubCell"/>
</dbReference>
<keyword evidence="8" id="KW-0804">Transcription</keyword>
<evidence type="ECO:0000256" key="10">
    <source>
        <dbReference type="ARBA" id="ARBA00030803"/>
    </source>
</evidence>
<dbReference type="InterPro" id="IPR018764">
    <property type="entry name" value="RskA_C"/>
</dbReference>
<dbReference type="Pfam" id="PF13490">
    <property type="entry name" value="zf-HC2"/>
    <property type="match status" value="1"/>
</dbReference>
<gene>
    <name evidence="14" type="ORF">H0H10_27240</name>
</gene>
<evidence type="ECO:0000313" key="15">
    <source>
        <dbReference type="Proteomes" id="UP000621210"/>
    </source>
</evidence>
<evidence type="ECO:0000256" key="9">
    <source>
        <dbReference type="ARBA" id="ARBA00029829"/>
    </source>
</evidence>
<dbReference type="GO" id="GO:0006417">
    <property type="term" value="P:regulation of translation"/>
    <property type="evidence" value="ECO:0007669"/>
    <property type="project" value="TreeGrafter"/>
</dbReference>
<protein>
    <recommendedName>
        <fullName evidence="10">Regulator of SigK</fullName>
    </recommendedName>
    <alternativeName>
        <fullName evidence="9">Sigma-K anti-sigma factor RskA</fullName>
    </alternativeName>
</protein>
<dbReference type="InterPro" id="IPR051474">
    <property type="entry name" value="Anti-sigma-K/W_factor"/>
</dbReference>